<proteinExistence type="predicted"/>
<name>A0A7J6BQI1_9TELE</name>
<protein>
    <recommendedName>
        <fullName evidence="2">Immunoglobulin domain-containing protein</fullName>
    </recommendedName>
</protein>
<dbReference type="InterPro" id="IPR003599">
    <property type="entry name" value="Ig_sub"/>
</dbReference>
<dbReference type="PANTHER" id="PTHR21063">
    <property type="entry name" value="LFA-3"/>
    <property type="match status" value="1"/>
</dbReference>
<dbReference type="SUPFAM" id="SSF48726">
    <property type="entry name" value="Immunoglobulin"/>
    <property type="match status" value="1"/>
</dbReference>
<keyword evidence="1" id="KW-0472">Membrane</keyword>
<dbReference type="InterPro" id="IPR013783">
    <property type="entry name" value="Ig-like_fold"/>
</dbReference>
<evidence type="ECO:0000313" key="3">
    <source>
        <dbReference type="EMBL" id="KAF4097204.1"/>
    </source>
</evidence>
<dbReference type="PANTHER" id="PTHR21063:SF4">
    <property type="entry name" value="CD48 ANTIGEN-RELATED"/>
    <property type="match status" value="1"/>
</dbReference>
<dbReference type="EMBL" id="JAAMOB010000022">
    <property type="protein sequence ID" value="KAF4097204.1"/>
    <property type="molecule type" value="Genomic_DNA"/>
</dbReference>
<keyword evidence="4" id="KW-1185">Reference proteome</keyword>
<feature type="transmembrane region" description="Helical" evidence="1">
    <location>
        <begin position="228"/>
        <end position="248"/>
    </location>
</feature>
<reference evidence="3 4" key="1">
    <citation type="submission" date="2020-04" db="EMBL/GenBank/DDBJ databases">
        <title>Chromosome-level genome assembly of a cyprinid fish Onychostoma macrolepis by integration of Nanopore Sequencing, Bionano and Hi-C technology.</title>
        <authorList>
            <person name="Wang D."/>
        </authorList>
    </citation>
    <scope>NUCLEOTIDE SEQUENCE [LARGE SCALE GENOMIC DNA]</scope>
    <source>
        <strain evidence="3">SWU-2019</strain>
        <tissue evidence="3">Muscle</tissue>
    </source>
</reference>
<dbReference type="InterPro" id="IPR036179">
    <property type="entry name" value="Ig-like_dom_sf"/>
</dbReference>
<evidence type="ECO:0000313" key="4">
    <source>
        <dbReference type="Proteomes" id="UP000579812"/>
    </source>
</evidence>
<keyword evidence="1" id="KW-0812">Transmembrane</keyword>
<comment type="caution">
    <text evidence="3">The sequence shown here is derived from an EMBL/GenBank/DDBJ whole genome shotgun (WGS) entry which is preliminary data.</text>
</comment>
<dbReference type="Gene3D" id="2.60.40.10">
    <property type="entry name" value="Immunoglobulins"/>
    <property type="match status" value="1"/>
</dbReference>
<feature type="transmembrane region" description="Helical" evidence="1">
    <location>
        <begin position="381"/>
        <end position="401"/>
    </location>
</feature>
<feature type="domain" description="Immunoglobulin" evidence="2">
    <location>
        <begin position="23"/>
        <end position="124"/>
    </location>
</feature>
<dbReference type="SMART" id="SM00409">
    <property type="entry name" value="IG"/>
    <property type="match status" value="1"/>
</dbReference>
<dbReference type="InterPro" id="IPR013106">
    <property type="entry name" value="Ig_V-set"/>
</dbReference>
<sequence length="506" mass="55186">MNSVVTWKLCALVVLIGVYGVGVNEVSVTEGDSVTLHTDVTTNQHEKIKWFSNDTRIAEINANVRCTDVQCNEGAERFRDRLKLNHQTGSLTIINTRTTDSGLYHLEIINSGSYSEKTFSVTVHGVSAAERDEMKGTSMKEGESDSGLSPAAVAGICAAVLLFAVAAAVGVIYYCKHYQAGQYRTGPRTQRSDQEFCATYSSVNPDDNGSEPAANANGIVADSGLSPAAVAGIVVVMLIAAAAVIYYCRHRARRKGIDIQCSHVQCRLVPPVSPVLPGFRRLSKRSTSRLQLQSTEIQQQKSTLSESLSLLEDLKESVLMMKRDINDTSLDTELRLEVPDILDTSYEASSEGGEPLHFRPSLGFTACIVSQNSFSVPITDLLVYFFAIAGICVGVLLVVAGEWCRKYSSATLGGLHLGPAGSLHILDLRSPWLCLRPRIALLHLIHHKDSCTCAPPTLDSGIDHWPFGLAKLPRSVGSTWVRLCHAFTPPFWLRPTLSSLRLRLFP</sequence>
<dbReference type="Pfam" id="PF07686">
    <property type="entry name" value="V-set"/>
    <property type="match status" value="1"/>
</dbReference>
<accession>A0A7J6BQI1</accession>
<organism evidence="3 4">
    <name type="scientific">Onychostoma macrolepis</name>
    <dbReference type="NCBI Taxonomy" id="369639"/>
    <lineage>
        <taxon>Eukaryota</taxon>
        <taxon>Metazoa</taxon>
        <taxon>Chordata</taxon>
        <taxon>Craniata</taxon>
        <taxon>Vertebrata</taxon>
        <taxon>Euteleostomi</taxon>
        <taxon>Actinopterygii</taxon>
        <taxon>Neopterygii</taxon>
        <taxon>Teleostei</taxon>
        <taxon>Ostariophysi</taxon>
        <taxon>Cypriniformes</taxon>
        <taxon>Cyprinidae</taxon>
        <taxon>Acrossocheilinae</taxon>
        <taxon>Onychostoma</taxon>
    </lineage>
</organism>
<dbReference type="Proteomes" id="UP000579812">
    <property type="component" value="Unassembled WGS sequence"/>
</dbReference>
<gene>
    <name evidence="3" type="ORF">G5714_021212</name>
</gene>
<evidence type="ECO:0000256" key="1">
    <source>
        <dbReference type="SAM" id="Phobius"/>
    </source>
</evidence>
<feature type="transmembrane region" description="Helical" evidence="1">
    <location>
        <begin position="148"/>
        <end position="174"/>
    </location>
</feature>
<evidence type="ECO:0000259" key="2">
    <source>
        <dbReference type="SMART" id="SM00409"/>
    </source>
</evidence>
<keyword evidence="1" id="KW-1133">Transmembrane helix</keyword>
<dbReference type="AlphaFoldDB" id="A0A7J6BQI1"/>